<dbReference type="Proteomes" id="UP000522720">
    <property type="component" value="Unassembled WGS sequence"/>
</dbReference>
<sequence length="253" mass="29448">MFIQLKKNNLSRNLIDKFINVDRDSYFIKSKSIPNFANPNAKDSLWIFSPSTTLITIDNQEEREKSFIYSRVIEEYAGQMYILNYSTLNNIDSNNISALINRKVELIKLSEQRLLYKNSVNMLNDILDYLFLDIYNIDSLIILTSEKINLHLAMSESQKNDDNFQLQNSLAIISLLLSTSPIYEFVVAPLIILLMDGVNLILNHWNKEKISYESLDNLLTLFGFILTFLVVYRFLKIIFPNLNLLILKSRNSK</sequence>
<keyword evidence="1" id="KW-0812">Transmembrane</keyword>
<accession>A0A7X6MY21</accession>
<evidence type="ECO:0000313" key="3">
    <source>
        <dbReference type="Proteomes" id="UP000522720"/>
    </source>
</evidence>
<keyword evidence="1" id="KW-0472">Membrane</keyword>
<feature type="transmembrane region" description="Helical" evidence="1">
    <location>
        <begin position="222"/>
        <end position="247"/>
    </location>
</feature>
<protein>
    <submittedName>
        <fullName evidence="2">Uncharacterized protein</fullName>
    </submittedName>
</protein>
<comment type="caution">
    <text evidence="2">The sequence shown here is derived from an EMBL/GenBank/DDBJ whole genome shotgun (WGS) entry which is preliminary data.</text>
</comment>
<dbReference type="RefSeq" id="WP_168548247.1">
    <property type="nucleotide sequence ID" value="NZ_JAAXPR010000002.1"/>
</dbReference>
<proteinExistence type="predicted"/>
<organism evidence="2 3">
    <name type="scientific">Streptococcus ovuberis</name>
    <dbReference type="NCBI Taxonomy" id="1936207"/>
    <lineage>
        <taxon>Bacteria</taxon>
        <taxon>Bacillati</taxon>
        <taxon>Bacillota</taxon>
        <taxon>Bacilli</taxon>
        <taxon>Lactobacillales</taxon>
        <taxon>Streptococcaceae</taxon>
        <taxon>Streptococcus</taxon>
    </lineage>
</organism>
<evidence type="ECO:0000313" key="2">
    <source>
        <dbReference type="EMBL" id="NKZ19481.1"/>
    </source>
</evidence>
<dbReference type="AlphaFoldDB" id="A0A7X6MY21"/>
<evidence type="ECO:0000256" key="1">
    <source>
        <dbReference type="SAM" id="Phobius"/>
    </source>
</evidence>
<gene>
    <name evidence="2" type="ORF">HF992_01205</name>
</gene>
<reference evidence="2 3" key="1">
    <citation type="submission" date="2020-04" db="EMBL/GenBank/DDBJ databases">
        <title>MicrobeNet Type strains.</title>
        <authorList>
            <person name="Nicholson A.C."/>
        </authorList>
    </citation>
    <scope>NUCLEOTIDE SEQUENCE [LARGE SCALE GENOMIC DNA]</scope>
    <source>
        <strain evidence="2 3">CCUG 69612</strain>
    </source>
</reference>
<dbReference type="EMBL" id="JAAXPR010000002">
    <property type="protein sequence ID" value="NKZ19481.1"/>
    <property type="molecule type" value="Genomic_DNA"/>
</dbReference>
<name>A0A7X6MY21_9STRE</name>
<keyword evidence="1" id="KW-1133">Transmembrane helix</keyword>
<keyword evidence="3" id="KW-1185">Reference proteome</keyword>